<keyword evidence="5 6" id="KW-0472">Membrane</keyword>
<evidence type="ECO:0000256" key="5">
    <source>
        <dbReference type="ARBA" id="ARBA00023136"/>
    </source>
</evidence>
<keyword evidence="4 6" id="KW-1133">Transmembrane helix</keyword>
<dbReference type="EMBL" id="LAZR01042305">
    <property type="protein sequence ID" value="KKL09842.1"/>
    <property type="molecule type" value="Genomic_DNA"/>
</dbReference>
<proteinExistence type="predicted"/>
<feature type="transmembrane region" description="Helical" evidence="6">
    <location>
        <begin position="30"/>
        <end position="50"/>
    </location>
</feature>
<protein>
    <recommendedName>
        <fullName evidence="7">Type II secretion system protein GspF domain-containing protein</fullName>
    </recommendedName>
</protein>
<evidence type="ECO:0000256" key="2">
    <source>
        <dbReference type="ARBA" id="ARBA00022475"/>
    </source>
</evidence>
<evidence type="ECO:0000256" key="1">
    <source>
        <dbReference type="ARBA" id="ARBA00004651"/>
    </source>
</evidence>
<sequence length="278" mass="30140">MKLSKIHISAIVFALIIMGGSFFLKESNASFFIIGIGIIIAASPFVFSLIRETKLKVEQEEMFVEFTRNLVESVKTGIPVSRSIINVKDKPYGSLSRNINKLANQIYIGIPLAIALQTFSKDVKNKTISRAITLIGEAEKSGGDIGGILESVADAVSTSDKLKKERKAVISALVIQGYIIFFIFILIILILQFRLIPMILGIGQIGALTSAQITTEPGITQVDISNAFLYLLLVQGFFSGLTIGKLAEKSLKAGIKHSFILTITAFLFSSGANLFFGG</sequence>
<evidence type="ECO:0000256" key="6">
    <source>
        <dbReference type="SAM" id="Phobius"/>
    </source>
</evidence>
<keyword evidence="3 6" id="KW-0812">Transmembrane</keyword>
<name>A0A0F9B7Q5_9ZZZZ</name>
<dbReference type="Gene3D" id="1.20.81.30">
    <property type="entry name" value="Type II secretion system (T2SS), domain F"/>
    <property type="match status" value="1"/>
</dbReference>
<feature type="transmembrane region" description="Helical" evidence="6">
    <location>
        <begin position="168"/>
        <end position="191"/>
    </location>
</feature>
<keyword evidence="2" id="KW-1003">Cell membrane</keyword>
<evidence type="ECO:0000259" key="7">
    <source>
        <dbReference type="Pfam" id="PF00482"/>
    </source>
</evidence>
<dbReference type="InterPro" id="IPR056569">
    <property type="entry name" value="ArlJ-like"/>
</dbReference>
<evidence type="ECO:0000313" key="8">
    <source>
        <dbReference type="EMBL" id="KKL09842.1"/>
    </source>
</evidence>
<gene>
    <name evidence="8" type="ORF">LCGC14_2561820</name>
</gene>
<dbReference type="GO" id="GO:0005886">
    <property type="term" value="C:plasma membrane"/>
    <property type="evidence" value="ECO:0007669"/>
    <property type="project" value="UniProtKB-SubCell"/>
</dbReference>
<accession>A0A0F9B7Q5</accession>
<dbReference type="InterPro" id="IPR018076">
    <property type="entry name" value="T2SS_GspF_dom"/>
</dbReference>
<organism evidence="8">
    <name type="scientific">marine sediment metagenome</name>
    <dbReference type="NCBI Taxonomy" id="412755"/>
    <lineage>
        <taxon>unclassified sequences</taxon>
        <taxon>metagenomes</taxon>
        <taxon>ecological metagenomes</taxon>
    </lineage>
</organism>
<comment type="subcellular location">
    <subcellularLocation>
        <location evidence="1">Cell membrane</location>
        <topology evidence="1">Multi-pass membrane protein</topology>
    </subcellularLocation>
</comment>
<feature type="transmembrane region" description="Helical" evidence="6">
    <location>
        <begin position="7"/>
        <end position="24"/>
    </location>
</feature>
<evidence type="ECO:0000256" key="3">
    <source>
        <dbReference type="ARBA" id="ARBA00022692"/>
    </source>
</evidence>
<dbReference type="Pfam" id="PF00482">
    <property type="entry name" value="T2SSF"/>
    <property type="match status" value="1"/>
</dbReference>
<dbReference type="AlphaFoldDB" id="A0A0F9B7Q5"/>
<dbReference type="PANTHER" id="PTHR35402">
    <property type="entry name" value="INTEGRAL MEMBRANE PROTEIN-RELATED"/>
    <property type="match status" value="1"/>
</dbReference>
<dbReference type="InterPro" id="IPR042094">
    <property type="entry name" value="T2SS_GspF_sf"/>
</dbReference>
<evidence type="ECO:0000256" key="4">
    <source>
        <dbReference type="ARBA" id="ARBA00022989"/>
    </source>
</evidence>
<dbReference type="PANTHER" id="PTHR35402:SF1">
    <property type="entry name" value="TYPE II SECRETION SYSTEM PROTEIN GSPF DOMAIN-CONTAINING PROTEIN"/>
    <property type="match status" value="1"/>
</dbReference>
<feature type="transmembrane region" description="Helical" evidence="6">
    <location>
        <begin position="259"/>
        <end position="276"/>
    </location>
</feature>
<feature type="domain" description="Type II secretion system protein GspF" evidence="7">
    <location>
        <begin position="66"/>
        <end position="191"/>
    </location>
</feature>
<comment type="caution">
    <text evidence="8">The sequence shown here is derived from an EMBL/GenBank/DDBJ whole genome shotgun (WGS) entry which is preliminary data.</text>
</comment>
<feature type="transmembrane region" description="Helical" evidence="6">
    <location>
        <begin position="227"/>
        <end position="247"/>
    </location>
</feature>
<reference evidence="8" key="1">
    <citation type="journal article" date="2015" name="Nature">
        <title>Complex archaea that bridge the gap between prokaryotes and eukaryotes.</title>
        <authorList>
            <person name="Spang A."/>
            <person name="Saw J.H."/>
            <person name="Jorgensen S.L."/>
            <person name="Zaremba-Niedzwiedzka K."/>
            <person name="Martijn J."/>
            <person name="Lind A.E."/>
            <person name="van Eijk R."/>
            <person name="Schleper C."/>
            <person name="Guy L."/>
            <person name="Ettema T.J."/>
        </authorList>
    </citation>
    <scope>NUCLEOTIDE SEQUENCE</scope>
</reference>